<evidence type="ECO:0000256" key="5">
    <source>
        <dbReference type="ARBA" id="ARBA00022771"/>
    </source>
</evidence>
<dbReference type="InterPro" id="IPR001841">
    <property type="entry name" value="Znf_RING"/>
</dbReference>
<dbReference type="PANTHER" id="PTHR15710">
    <property type="entry name" value="E3 UBIQUITIN-PROTEIN LIGASE PRAJA"/>
    <property type="match status" value="1"/>
</dbReference>
<dbReference type="AlphaFoldDB" id="A0AAU9S9B6"/>
<proteinExistence type="predicted"/>
<feature type="region of interest" description="Disordered" evidence="9">
    <location>
        <begin position="101"/>
        <end position="233"/>
    </location>
</feature>
<evidence type="ECO:0000313" key="12">
    <source>
        <dbReference type="Proteomes" id="UP000836841"/>
    </source>
</evidence>
<evidence type="ECO:0000256" key="4">
    <source>
        <dbReference type="ARBA" id="ARBA00022723"/>
    </source>
</evidence>
<protein>
    <recommendedName>
        <fullName evidence="2">RING-type E3 ubiquitin transferase</fullName>
        <ecNumber evidence="2">2.3.2.27</ecNumber>
    </recommendedName>
</protein>
<feature type="compositionally biased region" description="Basic and acidic residues" evidence="9">
    <location>
        <begin position="147"/>
        <end position="156"/>
    </location>
</feature>
<dbReference type="CDD" id="cd16667">
    <property type="entry name" value="RING-H2_RNF126-like"/>
    <property type="match status" value="1"/>
</dbReference>
<dbReference type="FunFam" id="3.30.40.10:FF:000022">
    <property type="entry name" value="E3 ubiquitin-protein ligase RING1-like"/>
    <property type="match status" value="1"/>
</dbReference>
<keyword evidence="3" id="KW-0808">Transferase</keyword>
<dbReference type="Pfam" id="PF13639">
    <property type="entry name" value="zf-RING_2"/>
    <property type="match status" value="1"/>
</dbReference>
<dbReference type="EMBL" id="OU466860">
    <property type="protein sequence ID" value="CAH2059971.1"/>
    <property type="molecule type" value="Genomic_DNA"/>
</dbReference>
<evidence type="ECO:0000259" key="10">
    <source>
        <dbReference type="PROSITE" id="PS50089"/>
    </source>
</evidence>
<evidence type="ECO:0000256" key="8">
    <source>
        <dbReference type="PROSITE-ProRule" id="PRU00175"/>
    </source>
</evidence>
<evidence type="ECO:0000256" key="9">
    <source>
        <dbReference type="SAM" id="MobiDB-lite"/>
    </source>
</evidence>
<dbReference type="GO" id="GO:0005737">
    <property type="term" value="C:cytoplasm"/>
    <property type="evidence" value="ECO:0007669"/>
    <property type="project" value="TreeGrafter"/>
</dbReference>
<keyword evidence="12" id="KW-1185">Reference proteome</keyword>
<accession>A0AAU9S9B6</accession>
<keyword evidence="4" id="KW-0479">Metal-binding</keyword>
<name>A0AAU9S9B6_THLAR</name>
<dbReference type="GO" id="GO:0016567">
    <property type="term" value="P:protein ubiquitination"/>
    <property type="evidence" value="ECO:0007669"/>
    <property type="project" value="TreeGrafter"/>
</dbReference>
<evidence type="ECO:0000256" key="2">
    <source>
        <dbReference type="ARBA" id="ARBA00012483"/>
    </source>
</evidence>
<evidence type="ECO:0000256" key="6">
    <source>
        <dbReference type="ARBA" id="ARBA00022786"/>
    </source>
</evidence>
<dbReference type="Proteomes" id="UP000836841">
    <property type="component" value="Chromosome 4"/>
</dbReference>
<feature type="compositionally biased region" description="Basic and acidic residues" evidence="9">
    <location>
        <begin position="167"/>
        <end position="181"/>
    </location>
</feature>
<dbReference type="SMART" id="SM00184">
    <property type="entry name" value="RING"/>
    <property type="match status" value="1"/>
</dbReference>
<keyword evidence="5 8" id="KW-0863">Zinc-finger</keyword>
<dbReference type="GO" id="GO:0061630">
    <property type="term" value="F:ubiquitin protein ligase activity"/>
    <property type="evidence" value="ECO:0007669"/>
    <property type="project" value="UniProtKB-EC"/>
</dbReference>
<dbReference type="GO" id="GO:0008270">
    <property type="term" value="F:zinc ion binding"/>
    <property type="evidence" value="ECO:0007669"/>
    <property type="project" value="UniProtKB-KW"/>
</dbReference>
<feature type="domain" description="RING-type" evidence="10">
    <location>
        <begin position="280"/>
        <end position="321"/>
    </location>
</feature>
<reference evidence="11 12" key="1">
    <citation type="submission" date="2022-03" db="EMBL/GenBank/DDBJ databases">
        <authorList>
            <person name="Nunn A."/>
            <person name="Chopra R."/>
            <person name="Nunn A."/>
            <person name="Contreras Garrido A."/>
        </authorList>
    </citation>
    <scope>NUCLEOTIDE SEQUENCE [LARGE SCALE GENOMIC DNA]</scope>
</reference>
<evidence type="ECO:0000256" key="3">
    <source>
        <dbReference type="ARBA" id="ARBA00022679"/>
    </source>
</evidence>
<comment type="catalytic activity">
    <reaction evidence="1">
        <text>S-ubiquitinyl-[E2 ubiquitin-conjugating enzyme]-L-cysteine + [acceptor protein]-L-lysine = [E2 ubiquitin-conjugating enzyme]-L-cysteine + N(6)-ubiquitinyl-[acceptor protein]-L-lysine.</text>
        <dbReference type="EC" id="2.3.2.27"/>
    </reaction>
</comment>
<dbReference type="InterPro" id="IPR013083">
    <property type="entry name" value="Znf_RING/FYVE/PHD"/>
</dbReference>
<feature type="region of interest" description="Disordered" evidence="9">
    <location>
        <begin position="362"/>
        <end position="386"/>
    </location>
</feature>
<dbReference type="SUPFAM" id="SSF57850">
    <property type="entry name" value="RING/U-box"/>
    <property type="match status" value="1"/>
</dbReference>
<keyword evidence="7" id="KW-0862">Zinc</keyword>
<dbReference type="Gene3D" id="3.30.40.10">
    <property type="entry name" value="Zinc/RING finger domain, C3HC4 (zinc finger)"/>
    <property type="match status" value="1"/>
</dbReference>
<gene>
    <name evidence="11" type="ORF">TAV2_LOCUS13220</name>
</gene>
<evidence type="ECO:0000256" key="1">
    <source>
        <dbReference type="ARBA" id="ARBA00000900"/>
    </source>
</evidence>
<dbReference type="PANTHER" id="PTHR15710:SF18">
    <property type="entry name" value="RING-TYPE E3 UBIQUITIN TRANSFERASE"/>
    <property type="match status" value="1"/>
</dbReference>
<evidence type="ECO:0000313" key="11">
    <source>
        <dbReference type="EMBL" id="CAH2059971.1"/>
    </source>
</evidence>
<evidence type="ECO:0000256" key="7">
    <source>
        <dbReference type="ARBA" id="ARBA00022833"/>
    </source>
</evidence>
<dbReference type="EC" id="2.3.2.27" evidence="2"/>
<dbReference type="PROSITE" id="PS50089">
    <property type="entry name" value="ZF_RING_2"/>
    <property type="match status" value="1"/>
</dbReference>
<organism evidence="11 12">
    <name type="scientific">Thlaspi arvense</name>
    <name type="common">Field penny-cress</name>
    <dbReference type="NCBI Taxonomy" id="13288"/>
    <lineage>
        <taxon>Eukaryota</taxon>
        <taxon>Viridiplantae</taxon>
        <taxon>Streptophyta</taxon>
        <taxon>Embryophyta</taxon>
        <taxon>Tracheophyta</taxon>
        <taxon>Spermatophyta</taxon>
        <taxon>Magnoliopsida</taxon>
        <taxon>eudicotyledons</taxon>
        <taxon>Gunneridae</taxon>
        <taxon>Pentapetalae</taxon>
        <taxon>rosids</taxon>
        <taxon>malvids</taxon>
        <taxon>Brassicales</taxon>
        <taxon>Brassicaceae</taxon>
        <taxon>Thlaspideae</taxon>
        <taxon>Thlaspi</taxon>
    </lineage>
</organism>
<sequence length="386" mass="44183">MSSSLPITWTYGAPNGAFGHYRCYHCNYRGIAPSNLSEIQCPRCLTQFVVEIETRQPQIAFYHDAPPFDVSRLLEALSLMFHPPIIGGFGADPFLRERSRNMEPERRTRPHHHRRRHSLDNDDNNGGLPQPRRTYVRSMIEPPNPEPRPRPHHLDHPIIGGLGADRFLGERTRNMEPEPRPRPHHHPRRHSLDSDNNGAPRRSYARLRPMIEPPNPARPLPQRSNPRGFFTGASGLDQRIEQLTQDDSPGSPPPASQPTIDALPTVKITPQHLANDMSQCTVCMEDFIVGRKATELPCKHIYHNNCIAPWLRLHNSCPICRRELPSVNTVTDSRGRGDSILQDILERRRLRRMNQLGNILPFRARDQRVSPRDTAHMNPRGNRSQN</sequence>
<feature type="compositionally biased region" description="Basic and acidic residues" evidence="9">
    <location>
        <begin position="363"/>
        <end position="375"/>
    </location>
</feature>
<feature type="compositionally biased region" description="Basic residues" evidence="9">
    <location>
        <begin position="108"/>
        <end position="117"/>
    </location>
</feature>
<keyword evidence="6" id="KW-0833">Ubl conjugation pathway</keyword>